<name>D0NII9_PHYIT</name>
<dbReference type="VEuPathDB" id="FungiDB:PITG_11309"/>
<dbReference type="Proteomes" id="UP000006643">
    <property type="component" value="Unassembled WGS sequence"/>
</dbReference>
<dbReference type="OMA" id="TNARAFT"/>
<gene>
    <name evidence="1" type="ORF">PITG_11309</name>
</gene>
<dbReference type="HOGENOM" id="CLU_147034_0_0_1"/>
<dbReference type="eggNOG" id="ENOG502SE6W">
    <property type="taxonomic scope" value="Eukaryota"/>
</dbReference>
<keyword evidence="2" id="KW-1185">Reference proteome</keyword>
<sequence length="171" mass="20043">MERHLRHHYRALTKFAFWVWFTRVQRLPSMTTQLQAASKHFTPAADVPARIARAVLTDLQLAERQLQRSKQRSAWRLVNATVRNARRRTLQTAFDRLAAVRSSRRLKHTASARAFVDNMTMALLRSGFQRWKDQYLALAIDEAKATQQELLRALRHVTSYRQTLDPYASQR</sequence>
<organism evidence="1 2">
    <name type="scientific">Phytophthora infestans (strain T30-4)</name>
    <name type="common">Potato late blight agent</name>
    <dbReference type="NCBI Taxonomy" id="403677"/>
    <lineage>
        <taxon>Eukaryota</taxon>
        <taxon>Sar</taxon>
        <taxon>Stramenopiles</taxon>
        <taxon>Oomycota</taxon>
        <taxon>Peronosporomycetes</taxon>
        <taxon>Peronosporales</taxon>
        <taxon>Peronosporaceae</taxon>
        <taxon>Phytophthora</taxon>
    </lineage>
</organism>
<accession>D0NII9</accession>
<proteinExistence type="predicted"/>
<dbReference type="AlphaFoldDB" id="D0NII9"/>
<evidence type="ECO:0000313" key="2">
    <source>
        <dbReference type="Proteomes" id="UP000006643"/>
    </source>
</evidence>
<evidence type="ECO:0000313" key="1">
    <source>
        <dbReference type="EMBL" id="EEY59323.1"/>
    </source>
</evidence>
<protein>
    <submittedName>
        <fullName evidence="1">Uncharacterized protein</fullName>
    </submittedName>
</protein>
<dbReference type="InParanoid" id="D0NII9"/>
<dbReference type="EMBL" id="DS028140">
    <property type="protein sequence ID" value="EEY59323.1"/>
    <property type="molecule type" value="Genomic_DNA"/>
</dbReference>
<dbReference type="OrthoDB" id="119082at2759"/>
<dbReference type="KEGG" id="pif:PITG_11309"/>
<dbReference type="RefSeq" id="XP_002900933.1">
    <property type="nucleotide sequence ID" value="XM_002900887.1"/>
</dbReference>
<reference evidence="2" key="1">
    <citation type="journal article" date="2009" name="Nature">
        <title>Genome sequence and analysis of the Irish potato famine pathogen Phytophthora infestans.</title>
        <authorList>
            <consortium name="The Broad Institute Genome Sequencing Platform"/>
            <person name="Haas B.J."/>
            <person name="Kamoun S."/>
            <person name="Zody M.C."/>
            <person name="Jiang R.H."/>
            <person name="Handsaker R.E."/>
            <person name="Cano L.M."/>
            <person name="Grabherr M."/>
            <person name="Kodira C.D."/>
            <person name="Raffaele S."/>
            <person name="Torto-Alalibo T."/>
            <person name="Bozkurt T.O."/>
            <person name="Ah-Fong A.M."/>
            <person name="Alvarado L."/>
            <person name="Anderson V.L."/>
            <person name="Armstrong M.R."/>
            <person name="Avrova A."/>
            <person name="Baxter L."/>
            <person name="Beynon J."/>
            <person name="Boevink P.C."/>
            <person name="Bollmann S.R."/>
            <person name="Bos J.I."/>
            <person name="Bulone V."/>
            <person name="Cai G."/>
            <person name="Cakir C."/>
            <person name="Carrington J.C."/>
            <person name="Chawner M."/>
            <person name="Conti L."/>
            <person name="Costanzo S."/>
            <person name="Ewan R."/>
            <person name="Fahlgren N."/>
            <person name="Fischbach M.A."/>
            <person name="Fugelstad J."/>
            <person name="Gilroy E.M."/>
            <person name="Gnerre S."/>
            <person name="Green P.J."/>
            <person name="Grenville-Briggs L.J."/>
            <person name="Griffith J."/>
            <person name="Grunwald N.J."/>
            <person name="Horn K."/>
            <person name="Horner N.R."/>
            <person name="Hu C.H."/>
            <person name="Huitema E."/>
            <person name="Jeong D.H."/>
            <person name="Jones A.M."/>
            <person name="Jones J.D."/>
            <person name="Jones R.W."/>
            <person name="Karlsson E.K."/>
            <person name="Kunjeti S.G."/>
            <person name="Lamour K."/>
            <person name="Liu Z."/>
            <person name="Ma L."/>
            <person name="Maclean D."/>
            <person name="Chibucos M.C."/>
            <person name="McDonald H."/>
            <person name="McWalters J."/>
            <person name="Meijer H.J."/>
            <person name="Morgan W."/>
            <person name="Morris P.F."/>
            <person name="Munro C.A."/>
            <person name="O'Neill K."/>
            <person name="Ospina-Giraldo M."/>
            <person name="Pinzon A."/>
            <person name="Pritchard L."/>
            <person name="Ramsahoye B."/>
            <person name="Ren Q."/>
            <person name="Restrepo S."/>
            <person name="Roy S."/>
            <person name="Sadanandom A."/>
            <person name="Savidor A."/>
            <person name="Schornack S."/>
            <person name="Schwartz D.C."/>
            <person name="Schumann U.D."/>
            <person name="Schwessinger B."/>
            <person name="Seyer L."/>
            <person name="Sharpe T."/>
            <person name="Silvar C."/>
            <person name="Song J."/>
            <person name="Studholme D.J."/>
            <person name="Sykes S."/>
            <person name="Thines M."/>
            <person name="van de Vondervoort P.J."/>
            <person name="Phuntumart V."/>
            <person name="Wawra S."/>
            <person name="Weide R."/>
            <person name="Win J."/>
            <person name="Young C."/>
            <person name="Zhou S."/>
            <person name="Fry W."/>
            <person name="Meyers B.C."/>
            <person name="van West P."/>
            <person name="Ristaino J."/>
            <person name="Govers F."/>
            <person name="Birch P.R."/>
            <person name="Whisson S.C."/>
            <person name="Judelson H.S."/>
            <person name="Nusbaum C."/>
        </authorList>
    </citation>
    <scope>NUCLEOTIDE SEQUENCE [LARGE SCALE GENOMIC DNA]</scope>
    <source>
        <strain evidence="2">T30-4</strain>
    </source>
</reference>
<dbReference type="GeneID" id="9473410"/>